<evidence type="ECO:0000259" key="4">
    <source>
        <dbReference type="Pfam" id="PF13649"/>
    </source>
</evidence>
<dbReference type="PROSITE" id="PS51600">
    <property type="entry name" value="SAM_GNMT"/>
    <property type="match status" value="1"/>
</dbReference>
<dbReference type="Pfam" id="PF13649">
    <property type="entry name" value="Methyltransf_25"/>
    <property type="match status" value="1"/>
</dbReference>
<keyword evidence="5" id="KW-0489">Methyltransferase</keyword>
<dbReference type="Pfam" id="PF08241">
    <property type="entry name" value="Methyltransf_11"/>
    <property type="match status" value="1"/>
</dbReference>
<dbReference type="InterPro" id="IPR050447">
    <property type="entry name" value="Erg6_SMT_methyltransf"/>
</dbReference>
<dbReference type="SUPFAM" id="SSF53335">
    <property type="entry name" value="S-adenosyl-L-methionine-dependent methyltransferases"/>
    <property type="match status" value="2"/>
</dbReference>
<keyword evidence="1 5" id="KW-0808">Transferase</keyword>
<dbReference type="EC" id="2.1.1.157" evidence="5"/>
<feature type="domain" description="Methyltransferase" evidence="4">
    <location>
        <begin position="101"/>
        <end position="199"/>
    </location>
</feature>
<keyword evidence="6" id="KW-1185">Reference proteome</keyword>
<accession>A0ABR9JL16</accession>
<reference evidence="5 6" key="1">
    <citation type="submission" date="2020-10" db="EMBL/GenBank/DDBJ databases">
        <title>Sequencing the genomes of 1000 actinobacteria strains.</title>
        <authorList>
            <person name="Klenk H.-P."/>
        </authorList>
    </citation>
    <scope>NUCLEOTIDE SEQUENCE [LARGE SCALE GENOMIC DNA]</scope>
    <source>
        <strain evidence="5 6">DSM 46744</strain>
    </source>
</reference>
<dbReference type="Proteomes" id="UP000627838">
    <property type="component" value="Unassembled WGS sequence"/>
</dbReference>
<name>A0ABR9JL16_9ACTN</name>
<dbReference type="InterPro" id="IPR013216">
    <property type="entry name" value="Methyltransf_11"/>
</dbReference>
<dbReference type="PANTHER" id="PTHR44068:SF11">
    <property type="entry name" value="GERANYL DIPHOSPHATE 2-C-METHYLTRANSFERASE"/>
    <property type="match status" value="1"/>
</dbReference>
<dbReference type="InterPro" id="IPR041698">
    <property type="entry name" value="Methyltransf_25"/>
</dbReference>
<dbReference type="InterPro" id="IPR029063">
    <property type="entry name" value="SAM-dependent_MTases_sf"/>
</dbReference>
<dbReference type="GO" id="GO:0008168">
    <property type="term" value="F:methyltransferase activity"/>
    <property type="evidence" value="ECO:0007669"/>
    <property type="project" value="UniProtKB-KW"/>
</dbReference>
<organism evidence="5 6">
    <name type="scientific">Actinomadura algeriensis</name>
    <dbReference type="NCBI Taxonomy" id="1679523"/>
    <lineage>
        <taxon>Bacteria</taxon>
        <taxon>Bacillati</taxon>
        <taxon>Actinomycetota</taxon>
        <taxon>Actinomycetes</taxon>
        <taxon>Streptosporangiales</taxon>
        <taxon>Thermomonosporaceae</taxon>
        <taxon>Actinomadura</taxon>
    </lineage>
</organism>
<dbReference type="Gene3D" id="3.30.46.10">
    <property type="entry name" value="Glycine N-methyltransferase, chain A, domain 1"/>
    <property type="match status" value="1"/>
</dbReference>
<dbReference type="GO" id="GO:0032259">
    <property type="term" value="P:methylation"/>
    <property type="evidence" value="ECO:0007669"/>
    <property type="project" value="UniProtKB-KW"/>
</dbReference>
<evidence type="ECO:0000313" key="6">
    <source>
        <dbReference type="Proteomes" id="UP000627838"/>
    </source>
</evidence>
<evidence type="ECO:0000256" key="2">
    <source>
        <dbReference type="SAM" id="MobiDB-lite"/>
    </source>
</evidence>
<proteinExistence type="predicted"/>
<dbReference type="CDD" id="cd02440">
    <property type="entry name" value="AdoMet_MTases"/>
    <property type="match status" value="2"/>
</dbReference>
<feature type="domain" description="Methyltransferase type 11" evidence="3">
    <location>
        <begin position="376"/>
        <end position="474"/>
    </location>
</feature>
<protein>
    <submittedName>
        <fullName evidence="5">Sarcosine/dimethylglycine N-methyltransferase</fullName>
        <ecNumber evidence="5">2.1.1.157</ecNumber>
    </submittedName>
</protein>
<dbReference type="PANTHER" id="PTHR44068">
    <property type="entry name" value="ZGC:194242"/>
    <property type="match status" value="1"/>
</dbReference>
<dbReference type="Gene3D" id="3.40.50.150">
    <property type="entry name" value="Vaccinia Virus protein VP39"/>
    <property type="match status" value="2"/>
</dbReference>
<gene>
    <name evidence="5" type="ORF">H4W34_001084</name>
</gene>
<dbReference type="EMBL" id="JADBDZ010000001">
    <property type="protein sequence ID" value="MBE1531251.1"/>
    <property type="molecule type" value="Genomic_DNA"/>
</dbReference>
<sequence length="581" mass="66124">MSRSWQVVTDCGDKHAERDDGTCPTSCSKSYRGSCAQGGRPIQRQDFGENPTEVRDTNHYEKEYVHGFVEKWDELIDWRRRYESEGTFFIDQLKARGVKRVLDVATGTGFHSVRLVQEGFDTVSADGSQEMLRKAFENGFTYGQYVLKVVQADWRYLNRDVHGEFDAIICLGNSFTHLFSERDRRKALAEFYALLKHDGVLIIDQRNYDSILDDGFSSTHSYYYCGEEVTAEPEYVDEGLARFRYRFPDGSEYALNMFPLRKDYMRRLMREVGFQRVDTFGDFQKTYHEADPDFFIHVAEKMYREDDTSLSYSTAVSTARDYYNSDDADAFYHSVWGGQHIHVGVYEDGDTIDAASGRTVERMASGLNLSPDVHVLDVGAGFGGSARHLARTYGCKVTCLNLSEVENARNRAANKEEGLDELIDVVDGSFEELPFNDNSFHVVWSQDALLHGGDRIRALEEIVRVLKPGGEFVFTDPMAADDCSREALRPILDRLHLDTMGAPGFYRRELARLGLSVEFDDLTEHLTTHYGRVLRETEAREAEMAGTVSAGYLEHMKTGLRNWVDGGANGRLKWGVFRCKS</sequence>
<feature type="region of interest" description="Disordered" evidence="2">
    <location>
        <begin position="1"/>
        <end position="23"/>
    </location>
</feature>
<evidence type="ECO:0000259" key="3">
    <source>
        <dbReference type="Pfam" id="PF08241"/>
    </source>
</evidence>
<dbReference type="InterPro" id="IPR014369">
    <property type="entry name" value="Gly/Sar_N_MeTrfase"/>
</dbReference>
<feature type="compositionally biased region" description="Basic and acidic residues" evidence="2">
    <location>
        <begin position="11"/>
        <end position="21"/>
    </location>
</feature>
<dbReference type="RefSeq" id="WP_192758151.1">
    <property type="nucleotide sequence ID" value="NZ_JADBDZ010000001.1"/>
</dbReference>
<evidence type="ECO:0000256" key="1">
    <source>
        <dbReference type="ARBA" id="ARBA00022679"/>
    </source>
</evidence>
<evidence type="ECO:0000313" key="5">
    <source>
        <dbReference type="EMBL" id="MBE1531251.1"/>
    </source>
</evidence>
<comment type="caution">
    <text evidence="5">The sequence shown here is derived from an EMBL/GenBank/DDBJ whole genome shotgun (WGS) entry which is preliminary data.</text>
</comment>